<dbReference type="Proteomes" id="UP001294444">
    <property type="component" value="Unassembled WGS sequence"/>
</dbReference>
<dbReference type="InterPro" id="IPR016024">
    <property type="entry name" value="ARM-type_fold"/>
</dbReference>
<dbReference type="InterPro" id="IPR000086">
    <property type="entry name" value="NUDIX_hydrolase_dom"/>
</dbReference>
<evidence type="ECO:0000313" key="3">
    <source>
        <dbReference type="EMBL" id="SNX84339.1"/>
    </source>
</evidence>
<comment type="caution">
    <text evidence="3">The sequence shown here is derived from an EMBL/GenBank/DDBJ whole genome shotgun (WGS) entry which is preliminary data.</text>
</comment>
<dbReference type="InterPro" id="IPR011989">
    <property type="entry name" value="ARM-like"/>
</dbReference>
<feature type="compositionally biased region" description="Low complexity" evidence="1">
    <location>
        <begin position="148"/>
        <end position="181"/>
    </location>
</feature>
<dbReference type="PANTHER" id="PTHR13622">
    <property type="entry name" value="THIAMIN PYROPHOSPHOKINASE"/>
    <property type="match status" value="1"/>
</dbReference>
<feature type="domain" description="Nudix hydrolase" evidence="2">
    <location>
        <begin position="1256"/>
        <end position="1399"/>
    </location>
</feature>
<protein>
    <recommendedName>
        <fullName evidence="2">Nudix hydrolase domain-containing protein</fullName>
    </recommendedName>
</protein>
<dbReference type="PROSITE" id="PS51462">
    <property type="entry name" value="NUDIX"/>
    <property type="match status" value="1"/>
</dbReference>
<dbReference type="SUPFAM" id="SSF55811">
    <property type="entry name" value="Nudix"/>
    <property type="match status" value="1"/>
</dbReference>
<organism evidence="3 4">
    <name type="scientific">Melanopsichium pennsylvanicum</name>
    <dbReference type="NCBI Taxonomy" id="63383"/>
    <lineage>
        <taxon>Eukaryota</taxon>
        <taxon>Fungi</taxon>
        <taxon>Dikarya</taxon>
        <taxon>Basidiomycota</taxon>
        <taxon>Ustilaginomycotina</taxon>
        <taxon>Ustilaginomycetes</taxon>
        <taxon>Ustilaginales</taxon>
        <taxon>Ustilaginaceae</taxon>
        <taxon>Melanopsichium</taxon>
    </lineage>
</organism>
<evidence type="ECO:0000259" key="2">
    <source>
        <dbReference type="PROSITE" id="PS51462"/>
    </source>
</evidence>
<evidence type="ECO:0000313" key="4">
    <source>
        <dbReference type="Proteomes" id="UP001294444"/>
    </source>
</evidence>
<dbReference type="Pfam" id="PF00293">
    <property type="entry name" value="NUDIX"/>
    <property type="match status" value="1"/>
</dbReference>
<sequence>MSQSGLSFTLLESGTSRLHFRLAKALEDAVSPDQQDLIIIDTIAQIRAQLASRSSSNNVTKLTSALLTLLHCCYHYPVSSGSFPSSRTAIDVGFALVPTLQLLGLATEWKHLLLAYQLLPFLLPSKARSDHAVGGISEKPGRSEDLISSETQTLASASTSSPLSSSIVRGRSSGLRPSSPSYQGEVSRASSLASPNVDETSSLLLLNTFRSNLTAATAAAATQPRQVTRREQSSRSRSRSPSVSRPSTKATDIFSLDPSSVRVRFRALASLRSLATGTPHGPAVLPSLASTLVALTRHSDDTIRSTTLKAMLACASVNIQNQPDRDGQNEMLDAALTIVRLTLASTYAFSPGSGIGEQQGMILAEMDRRVDSNPSVLRACIKLSNHAREKGLITEQEAACHAIEALQASRWAPMHLELPALQQHRVVSTVVDLTKGIRERMAARQRTSLQADHDYYGIYAPWLVEACLSSLATSVKSMQKENASRMQMDESTEKELLKVVLRIYNTASQEKASALALCVSAAHCIGALYTRSENITQASPRSSRLHTDGELVALWSVLSTHIDSQLRSSNPNRKTSGLVLLETLLPVGWAQATAHPDPSEGDGKHHTESTSPLKISEMQMGHLMSLLTDPDSSIRTRILTLLNKVDSGLPALLRTQLQATLDAEIQHSGPPVESMAYVAQRLIEVALFAVTSSPAGQTVSGAAGAMSALQQAIDSGVKLGLFDPSERKLNFQQEAWAKSILSSVSNLSIDNRLELLQRLTENVESNGLSLICDLICDLTVRDIRQSEEAIDRFVGWVSGQRLGDDGFVGLLRKGSEQKNASHARQTVLGATARTISLVVQLVGPSQASADLVKCFTSLDPLLANIVESEQRTALRAQASNLQLICHTLQHLDPLSESTLALKIGSLAAPFQNTEDAARRLLEFHLDDLTSKEADDVRSVSSVSTGSSLLAAASRFFAPSSRLPRSAAPSDSYSAPRLRSRLPEFLLHSSHLISPNDSTAILRSSRKNTRNRSGNSRDRNSLPASAIPSESKRLRDQSVAQVMSNSIANLVLGSDAKLSSSDNEVIFSATSSRVLKGEEIELVYEVADPERRLDTSAGKLPSLLDLVHQCHNHEPWLDTSLTPFVLDGVQIGFLPARVMKACIDDSVNQRRVGAPPVLRQVRFAMNHREIVPPTATSRVCEAITFTAEFGTPEARTSGLNGVAQRWREARIFPDPLDGWRGELYAIYGLNPQPGCRNPIAFKLERAACALFGFATFGVHLTAYTVSPTTGELKVWVPQRSSTKSTWPGYLDNSVAGGIVAGDLPMESMVRECEEEANLESSVVEKHVKQVGVLSYCYKTRKQGWIQPEVEYVYDLPLPAHVVLQPKDGEVDHFNLMTLDEIYEKMREGRFKANCVLVLLDFLIRHGHITADKEPGYRQIVTQLHVDLRLPGP</sequence>
<dbReference type="InterPro" id="IPR015797">
    <property type="entry name" value="NUDIX_hydrolase-like_dom_sf"/>
</dbReference>
<dbReference type="FunFam" id="3.90.79.10:FF:000019">
    <property type="entry name" value="Thiamin pyrophosphokinase, putative"/>
    <property type="match status" value="1"/>
</dbReference>
<dbReference type="SUPFAM" id="SSF48371">
    <property type="entry name" value="ARM repeat"/>
    <property type="match status" value="2"/>
</dbReference>
<proteinExistence type="predicted"/>
<feature type="region of interest" description="Disordered" evidence="1">
    <location>
        <begin position="997"/>
        <end position="1034"/>
    </location>
</feature>
<dbReference type="CDD" id="cd03676">
    <property type="entry name" value="NUDIX_Tnr3_like"/>
    <property type="match status" value="1"/>
</dbReference>
<dbReference type="PANTHER" id="PTHR13622:SF8">
    <property type="entry name" value="THIAMIN PYROPHOSPHOKINASE 1"/>
    <property type="match status" value="1"/>
</dbReference>
<dbReference type="Gene3D" id="3.90.79.10">
    <property type="entry name" value="Nucleoside Triphosphate Pyrophosphohydrolase"/>
    <property type="match status" value="1"/>
</dbReference>
<dbReference type="Pfam" id="PF15916">
    <property type="entry name" value="DUF4743"/>
    <property type="match status" value="1"/>
</dbReference>
<accession>A0AAJ4XKB4</accession>
<feature type="compositionally biased region" description="Low complexity" evidence="1">
    <location>
        <begin position="239"/>
        <end position="248"/>
    </location>
</feature>
<dbReference type="EMBL" id="OAPG01000006">
    <property type="protein sequence ID" value="SNX84339.1"/>
    <property type="molecule type" value="Genomic_DNA"/>
</dbReference>
<feature type="region of interest" description="Disordered" evidence="1">
    <location>
        <begin position="217"/>
        <end position="251"/>
    </location>
</feature>
<keyword evidence="4" id="KW-1185">Reference proteome</keyword>
<evidence type="ECO:0000256" key="1">
    <source>
        <dbReference type="SAM" id="MobiDB-lite"/>
    </source>
</evidence>
<dbReference type="InterPro" id="IPR031804">
    <property type="entry name" value="DUF4743"/>
</dbReference>
<feature type="region of interest" description="Disordered" evidence="1">
    <location>
        <begin position="132"/>
        <end position="193"/>
    </location>
</feature>
<feature type="compositionally biased region" description="Polar residues" evidence="1">
    <location>
        <begin position="182"/>
        <end position="193"/>
    </location>
</feature>
<reference evidence="3" key="1">
    <citation type="submission" date="2023-10" db="EMBL/GenBank/DDBJ databases">
        <authorList>
            <person name="Guldener U."/>
        </authorList>
    </citation>
    <scope>NUCLEOTIDE SEQUENCE</scope>
    <source>
        <strain evidence="3">Mp4</strain>
    </source>
</reference>
<dbReference type="GO" id="GO:0044715">
    <property type="term" value="F:8-oxo-dGDP phosphatase activity"/>
    <property type="evidence" value="ECO:0007669"/>
    <property type="project" value="TreeGrafter"/>
</dbReference>
<feature type="compositionally biased region" description="Low complexity" evidence="1">
    <location>
        <begin position="217"/>
        <end position="226"/>
    </location>
</feature>
<name>A0AAJ4XKB4_9BASI</name>
<dbReference type="Gene3D" id="1.25.10.10">
    <property type="entry name" value="Leucine-rich Repeat Variant"/>
    <property type="match status" value="1"/>
</dbReference>
<gene>
    <name evidence="3" type="ORF">MEPE_03048</name>
</gene>